<sequence length="380" mass="40341">MRTDYLISDIPTPAVLLDKQRLAANCQRMSDRAARAGVQLRPHLKTAKSAQVAALATAGQFGGITVSTLAEMRYFFDAGYRDLTYAVGIVPPKMAAIEELMEQGARIRIVLDSVAAVESLAARPTRYRGEVPVLIEIDCGGHRAGVSAQSEELLAIAQCIAATSGLTLDGVLTHAGHSYHANSTAARTEIAEAERDAAVLAAQRLRAAGHACRTVSIGSTPTALTDIPLDGVTEIRPGVYVFFDLSQAALGVCELEDIAASVLATVIGHQHESGHLLIDAGALALSKDVSASEFRSDVGYGLVCDLDGKLIPGLHVADAHQEHGFVKSTEGALAFERFPIGSRLRVLPNHACMTVAPYDAYYVLTGDGPSLQRWDKTSGW</sequence>
<evidence type="ECO:0000256" key="2">
    <source>
        <dbReference type="ARBA" id="ARBA00023239"/>
    </source>
</evidence>
<dbReference type="InterPro" id="IPR042208">
    <property type="entry name" value="D-ser_dehydrat-like_sf"/>
</dbReference>
<accession>A0A3A3FV72</accession>
<keyword evidence="5" id="KW-1185">Reference proteome</keyword>
<dbReference type="InterPro" id="IPR001608">
    <property type="entry name" value="Ala_racemase_N"/>
</dbReference>
<dbReference type="PANTHER" id="PTHR28004:SF2">
    <property type="entry name" value="D-SERINE DEHYDRATASE"/>
    <property type="match status" value="1"/>
</dbReference>
<dbReference type="InterPro" id="IPR051466">
    <property type="entry name" value="D-amino_acid_metab_enzyme"/>
</dbReference>
<dbReference type="Proteomes" id="UP000265955">
    <property type="component" value="Unassembled WGS sequence"/>
</dbReference>
<evidence type="ECO:0000313" key="4">
    <source>
        <dbReference type="EMBL" id="RJG00093.1"/>
    </source>
</evidence>
<dbReference type="SUPFAM" id="SSF51419">
    <property type="entry name" value="PLP-binding barrel"/>
    <property type="match status" value="1"/>
</dbReference>
<dbReference type="AlphaFoldDB" id="A0A3A3FV72"/>
<evidence type="ECO:0000256" key="1">
    <source>
        <dbReference type="ARBA" id="ARBA00005323"/>
    </source>
</evidence>
<feature type="domain" description="D-serine dehydratase-like" evidence="3">
    <location>
        <begin position="259"/>
        <end position="365"/>
    </location>
</feature>
<dbReference type="Pfam" id="PF01168">
    <property type="entry name" value="Ala_racemase_N"/>
    <property type="match status" value="1"/>
</dbReference>
<dbReference type="Gene3D" id="2.40.37.20">
    <property type="entry name" value="D-serine dehydratase-like domain"/>
    <property type="match status" value="1"/>
</dbReference>
<gene>
    <name evidence="4" type="ORF">D3871_11560</name>
</gene>
<dbReference type="Gene3D" id="3.20.20.10">
    <property type="entry name" value="Alanine racemase"/>
    <property type="match status" value="1"/>
</dbReference>
<dbReference type="GO" id="GO:0036088">
    <property type="term" value="P:D-serine catabolic process"/>
    <property type="evidence" value="ECO:0007669"/>
    <property type="project" value="TreeGrafter"/>
</dbReference>
<evidence type="ECO:0000313" key="5">
    <source>
        <dbReference type="Proteomes" id="UP000265955"/>
    </source>
</evidence>
<dbReference type="InterPro" id="IPR029066">
    <property type="entry name" value="PLP-binding_barrel"/>
</dbReference>
<reference evidence="5" key="1">
    <citation type="submission" date="2018-09" db="EMBL/GenBank/DDBJ databases">
        <authorList>
            <person name="Zhu H."/>
        </authorList>
    </citation>
    <scope>NUCLEOTIDE SEQUENCE [LARGE SCALE GENOMIC DNA]</scope>
    <source>
        <strain evidence="5">K1R23-30</strain>
    </source>
</reference>
<name>A0A3A3FV72_9BURK</name>
<organism evidence="4 5">
    <name type="scientific">Noviherbaspirillum saxi</name>
    <dbReference type="NCBI Taxonomy" id="2320863"/>
    <lineage>
        <taxon>Bacteria</taxon>
        <taxon>Pseudomonadati</taxon>
        <taxon>Pseudomonadota</taxon>
        <taxon>Betaproteobacteria</taxon>
        <taxon>Burkholderiales</taxon>
        <taxon>Oxalobacteraceae</taxon>
        <taxon>Noviherbaspirillum</taxon>
    </lineage>
</organism>
<dbReference type="RefSeq" id="WP_119770036.1">
    <property type="nucleotide sequence ID" value="NZ_QYUO01000001.1"/>
</dbReference>
<proteinExistence type="inferred from homology"/>
<comment type="similarity">
    <text evidence="1">Belongs to the DSD1 family.</text>
</comment>
<dbReference type="GO" id="GO:0008721">
    <property type="term" value="F:D-serine ammonia-lyase activity"/>
    <property type="evidence" value="ECO:0007669"/>
    <property type="project" value="TreeGrafter"/>
</dbReference>
<dbReference type="SMART" id="SM01119">
    <property type="entry name" value="D-ser_dehydrat"/>
    <property type="match status" value="1"/>
</dbReference>
<dbReference type="OrthoDB" id="9772497at2"/>
<dbReference type="Pfam" id="PF14031">
    <property type="entry name" value="D-ser_dehydrat"/>
    <property type="match status" value="1"/>
</dbReference>
<keyword evidence="2" id="KW-0456">Lyase</keyword>
<dbReference type="InterPro" id="IPR026956">
    <property type="entry name" value="D-ser_dehydrat-like_dom"/>
</dbReference>
<evidence type="ECO:0000259" key="3">
    <source>
        <dbReference type="SMART" id="SM01119"/>
    </source>
</evidence>
<comment type="caution">
    <text evidence="4">The sequence shown here is derived from an EMBL/GenBank/DDBJ whole genome shotgun (WGS) entry which is preliminary data.</text>
</comment>
<protein>
    <recommendedName>
        <fullName evidence="3">D-serine dehydratase-like domain-containing protein</fullName>
    </recommendedName>
</protein>
<dbReference type="EMBL" id="QYUO01000001">
    <property type="protein sequence ID" value="RJG00093.1"/>
    <property type="molecule type" value="Genomic_DNA"/>
</dbReference>
<dbReference type="PANTHER" id="PTHR28004">
    <property type="entry name" value="ZGC:162816-RELATED"/>
    <property type="match status" value="1"/>
</dbReference>